<evidence type="ECO:0000256" key="1">
    <source>
        <dbReference type="ARBA" id="ARBA00006484"/>
    </source>
</evidence>
<dbReference type="PROSITE" id="PS00061">
    <property type="entry name" value="ADH_SHORT"/>
    <property type="match status" value="1"/>
</dbReference>
<dbReference type="RefSeq" id="WP_225699827.1">
    <property type="nucleotide sequence ID" value="NZ_JAIXNE010000008.1"/>
</dbReference>
<dbReference type="AlphaFoldDB" id="A0A9X1L017"/>
<dbReference type="CDD" id="cd05233">
    <property type="entry name" value="SDR_c"/>
    <property type="match status" value="1"/>
</dbReference>
<protein>
    <submittedName>
        <fullName evidence="3">SDR family oxidoreductase</fullName>
    </submittedName>
</protein>
<dbReference type="PRINTS" id="PR00081">
    <property type="entry name" value="GDHRDH"/>
</dbReference>
<comment type="caution">
    <text evidence="3">The sequence shown here is derived from an EMBL/GenBank/DDBJ whole genome shotgun (WGS) entry which is preliminary data.</text>
</comment>
<keyword evidence="2" id="KW-0560">Oxidoreductase</keyword>
<evidence type="ECO:0000313" key="4">
    <source>
        <dbReference type="Proteomes" id="UP001139409"/>
    </source>
</evidence>
<reference evidence="3" key="1">
    <citation type="submission" date="2021-09" db="EMBL/GenBank/DDBJ databases">
        <title>Fulvivirga sp. isolated from coastal sediment.</title>
        <authorList>
            <person name="Yu H."/>
        </authorList>
    </citation>
    <scope>NUCLEOTIDE SEQUENCE</scope>
    <source>
        <strain evidence="3">1062</strain>
    </source>
</reference>
<proteinExistence type="inferred from homology"/>
<dbReference type="Gene3D" id="3.40.50.720">
    <property type="entry name" value="NAD(P)-binding Rossmann-like Domain"/>
    <property type="match status" value="1"/>
</dbReference>
<dbReference type="InterPro" id="IPR051122">
    <property type="entry name" value="SDR_DHRS6-like"/>
</dbReference>
<gene>
    <name evidence="3" type="ORF">LDX50_29095</name>
</gene>
<sequence length="248" mass="26816">MSNFKNKIVVITGGNSGIGLSAAVQFKNQGAIVVTNARNEERKTETLREFPDLFDQVITADLSDLEQTRHFITAAGDHYKQIDVLYLNAGIARFSPLDQIDESHYDEQFNLNVKSLLFSVKYALPYLRHGSSVLLTSSIVNQIGMLNSSVYAASKAAVKSIAQTLAAELVERGIRVNAISPGPIETPIFSKMDLSEEQLKATAEGILSQIPLKRFGTSAEVASLVLQVAGNGFINGQELVIDGGMAAK</sequence>
<name>A0A9X1L017_9BACT</name>
<keyword evidence="4" id="KW-1185">Reference proteome</keyword>
<dbReference type="PANTHER" id="PTHR43477:SF1">
    <property type="entry name" value="DIHYDROANTICAPSIN 7-DEHYDROGENASE"/>
    <property type="match status" value="1"/>
</dbReference>
<dbReference type="GO" id="GO:0016491">
    <property type="term" value="F:oxidoreductase activity"/>
    <property type="evidence" value="ECO:0007669"/>
    <property type="project" value="UniProtKB-KW"/>
</dbReference>
<dbReference type="PRINTS" id="PR00080">
    <property type="entry name" value="SDRFAMILY"/>
</dbReference>
<evidence type="ECO:0000256" key="2">
    <source>
        <dbReference type="ARBA" id="ARBA00023002"/>
    </source>
</evidence>
<dbReference type="PANTHER" id="PTHR43477">
    <property type="entry name" value="DIHYDROANTICAPSIN 7-DEHYDROGENASE"/>
    <property type="match status" value="1"/>
</dbReference>
<dbReference type="SUPFAM" id="SSF51735">
    <property type="entry name" value="NAD(P)-binding Rossmann-fold domains"/>
    <property type="match status" value="1"/>
</dbReference>
<dbReference type="InterPro" id="IPR002347">
    <property type="entry name" value="SDR_fam"/>
</dbReference>
<comment type="similarity">
    <text evidence="1">Belongs to the short-chain dehydrogenases/reductases (SDR) family.</text>
</comment>
<dbReference type="Proteomes" id="UP001139409">
    <property type="component" value="Unassembled WGS sequence"/>
</dbReference>
<dbReference type="InterPro" id="IPR036291">
    <property type="entry name" value="NAD(P)-bd_dom_sf"/>
</dbReference>
<dbReference type="EMBL" id="JAIXNE010000008">
    <property type="protein sequence ID" value="MCA6078965.1"/>
    <property type="molecule type" value="Genomic_DNA"/>
</dbReference>
<organism evidence="3 4">
    <name type="scientific">Fulvivirga sedimenti</name>
    <dbReference type="NCBI Taxonomy" id="2879465"/>
    <lineage>
        <taxon>Bacteria</taxon>
        <taxon>Pseudomonadati</taxon>
        <taxon>Bacteroidota</taxon>
        <taxon>Cytophagia</taxon>
        <taxon>Cytophagales</taxon>
        <taxon>Fulvivirgaceae</taxon>
        <taxon>Fulvivirga</taxon>
    </lineage>
</organism>
<dbReference type="Pfam" id="PF13561">
    <property type="entry name" value="adh_short_C2"/>
    <property type="match status" value="1"/>
</dbReference>
<dbReference type="InterPro" id="IPR020904">
    <property type="entry name" value="Sc_DH/Rdtase_CS"/>
</dbReference>
<dbReference type="FunFam" id="3.40.50.720:FF:000084">
    <property type="entry name" value="Short-chain dehydrogenase reductase"/>
    <property type="match status" value="1"/>
</dbReference>
<evidence type="ECO:0000313" key="3">
    <source>
        <dbReference type="EMBL" id="MCA6078965.1"/>
    </source>
</evidence>
<accession>A0A9X1L017</accession>